<dbReference type="Proteomes" id="UP000324222">
    <property type="component" value="Unassembled WGS sequence"/>
</dbReference>
<dbReference type="EMBL" id="VSRR010001942">
    <property type="protein sequence ID" value="MPC28617.1"/>
    <property type="molecule type" value="Genomic_DNA"/>
</dbReference>
<accession>A0A5B7E5L6</accession>
<sequence>MSRTEGPPMPCVCLTPFMLRAGGVSQHAKRHPASLSVMRIRQSNAFMSVCKNVVGAPPAVPPAAAAAEPSTSPTSHVKAGQMVGTVTTESSRRQHSSTPALQHSAYAPL</sequence>
<organism evidence="2 3">
    <name type="scientific">Portunus trituberculatus</name>
    <name type="common">Swimming crab</name>
    <name type="synonym">Neptunus trituberculatus</name>
    <dbReference type="NCBI Taxonomy" id="210409"/>
    <lineage>
        <taxon>Eukaryota</taxon>
        <taxon>Metazoa</taxon>
        <taxon>Ecdysozoa</taxon>
        <taxon>Arthropoda</taxon>
        <taxon>Crustacea</taxon>
        <taxon>Multicrustacea</taxon>
        <taxon>Malacostraca</taxon>
        <taxon>Eumalacostraca</taxon>
        <taxon>Eucarida</taxon>
        <taxon>Decapoda</taxon>
        <taxon>Pleocyemata</taxon>
        <taxon>Brachyura</taxon>
        <taxon>Eubrachyura</taxon>
        <taxon>Portunoidea</taxon>
        <taxon>Portunidae</taxon>
        <taxon>Portuninae</taxon>
        <taxon>Portunus</taxon>
    </lineage>
</organism>
<feature type="region of interest" description="Disordered" evidence="1">
    <location>
        <begin position="60"/>
        <end position="109"/>
    </location>
</feature>
<comment type="caution">
    <text evidence="2">The sequence shown here is derived from an EMBL/GenBank/DDBJ whole genome shotgun (WGS) entry which is preliminary data.</text>
</comment>
<keyword evidence="3" id="KW-1185">Reference proteome</keyword>
<evidence type="ECO:0000256" key="1">
    <source>
        <dbReference type="SAM" id="MobiDB-lite"/>
    </source>
</evidence>
<evidence type="ECO:0000313" key="3">
    <source>
        <dbReference type="Proteomes" id="UP000324222"/>
    </source>
</evidence>
<name>A0A5B7E5L6_PORTR</name>
<proteinExistence type="predicted"/>
<gene>
    <name evidence="2" type="ORF">E2C01_021825</name>
</gene>
<evidence type="ECO:0000313" key="2">
    <source>
        <dbReference type="EMBL" id="MPC28617.1"/>
    </source>
</evidence>
<reference evidence="2 3" key="1">
    <citation type="submission" date="2019-05" db="EMBL/GenBank/DDBJ databases">
        <title>Another draft genome of Portunus trituberculatus and its Hox gene families provides insights of decapod evolution.</title>
        <authorList>
            <person name="Jeong J.-H."/>
            <person name="Song I."/>
            <person name="Kim S."/>
            <person name="Choi T."/>
            <person name="Kim D."/>
            <person name="Ryu S."/>
            <person name="Kim W."/>
        </authorList>
    </citation>
    <scope>NUCLEOTIDE SEQUENCE [LARGE SCALE GENOMIC DNA]</scope>
    <source>
        <tissue evidence="2">Muscle</tissue>
    </source>
</reference>
<dbReference type="AlphaFoldDB" id="A0A5B7E5L6"/>
<protein>
    <submittedName>
        <fullName evidence="2">Uncharacterized protein</fullName>
    </submittedName>
</protein>